<dbReference type="SUPFAM" id="SSF46689">
    <property type="entry name" value="Homeodomain-like"/>
    <property type="match status" value="1"/>
</dbReference>
<reference evidence="2 3" key="1">
    <citation type="submission" date="2020-08" db="EMBL/GenBank/DDBJ databases">
        <title>Acidobacteriota in marine sediments use diverse sulfur dissimilation pathways.</title>
        <authorList>
            <person name="Wasmund K."/>
        </authorList>
    </citation>
    <scope>NUCLEOTIDE SEQUENCE [LARGE SCALE GENOMIC DNA]</scope>
    <source>
        <strain evidence="2">MAG AM3-A</strain>
    </source>
</reference>
<evidence type="ECO:0000313" key="3">
    <source>
        <dbReference type="Proteomes" id="UP000598633"/>
    </source>
</evidence>
<dbReference type="CDD" id="cd00093">
    <property type="entry name" value="HTH_XRE"/>
    <property type="match status" value="1"/>
</dbReference>
<dbReference type="Pfam" id="PF02954">
    <property type="entry name" value="HTH_8"/>
    <property type="match status" value="1"/>
</dbReference>
<dbReference type="Gene3D" id="1.10.10.60">
    <property type="entry name" value="Homeodomain-like"/>
    <property type="match status" value="1"/>
</dbReference>
<organism evidence="2 3">
    <name type="scientific">Candidatus Sulfomarinibacter kjeldsenii</name>
    <dbReference type="NCBI Taxonomy" id="2885994"/>
    <lineage>
        <taxon>Bacteria</taxon>
        <taxon>Pseudomonadati</taxon>
        <taxon>Acidobacteriota</taxon>
        <taxon>Thermoanaerobaculia</taxon>
        <taxon>Thermoanaerobaculales</taxon>
        <taxon>Candidatus Sulfomarinibacteraceae</taxon>
        <taxon>Candidatus Sulfomarinibacter</taxon>
    </lineage>
</organism>
<dbReference type="EMBL" id="JACXWA010000070">
    <property type="protein sequence ID" value="MBD3870584.1"/>
    <property type="molecule type" value="Genomic_DNA"/>
</dbReference>
<dbReference type="InterPro" id="IPR002197">
    <property type="entry name" value="HTH_Fis"/>
</dbReference>
<sequence>MAQNKEDLIGGAWVEVLDQLGEAVIVLDHQRTLQHVNDAARRLLGYEHGQRVGGRCKLTTRGVDCENACPLTFALETGLERVEDFATVYHTIDGRALALRITVIPLTDEGGGFRGAVEILRPTDPKPGFYLTGCSAVTDALRERVAALARGRADVCVVGEAPACRDVARAMHRFSGMPDNLFHTWDGSWDGISPWPPGTMYASGDMVGDLFDGTRPEGWRVVIEGTSTAEVSSIEVLELPSAEEREEDLSTMIVAWIEELSPRTRVSQEALERLTRVARDRGFEQLESVLTAALAVAGECVEKDHLPVDGYHTAFVDELLKAPKPLAALEERLLREVLERCGWRMQEAAERVGVSRVTLWRKMRDLGIEKGS</sequence>
<name>A0A8J6Y8S6_9BACT</name>
<accession>A0A8J6Y8S6</accession>
<protein>
    <submittedName>
        <fullName evidence="2">PAS domain-containing protein</fullName>
    </submittedName>
</protein>
<dbReference type="PANTHER" id="PTHR32071">
    <property type="entry name" value="TRANSCRIPTIONAL REGULATORY PROTEIN"/>
    <property type="match status" value="1"/>
</dbReference>
<dbReference type="PRINTS" id="PR01590">
    <property type="entry name" value="HTHFIS"/>
</dbReference>
<dbReference type="Gene3D" id="3.30.450.20">
    <property type="entry name" value="PAS domain"/>
    <property type="match status" value="1"/>
</dbReference>
<dbReference type="InterPro" id="IPR035965">
    <property type="entry name" value="PAS-like_dom_sf"/>
</dbReference>
<dbReference type="InterPro" id="IPR009057">
    <property type="entry name" value="Homeodomain-like_sf"/>
</dbReference>
<evidence type="ECO:0000313" key="2">
    <source>
        <dbReference type="EMBL" id="MBD3870584.1"/>
    </source>
</evidence>
<evidence type="ECO:0000259" key="1">
    <source>
        <dbReference type="PROSITE" id="PS50112"/>
    </source>
</evidence>
<dbReference type="SUPFAM" id="SSF55785">
    <property type="entry name" value="PYP-like sensor domain (PAS domain)"/>
    <property type="match status" value="1"/>
</dbReference>
<dbReference type="Pfam" id="PF13426">
    <property type="entry name" value="PAS_9"/>
    <property type="match status" value="1"/>
</dbReference>
<feature type="domain" description="PAS" evidence="1">
    <location>
        <begin position="15"/>
        <end position="53"/>
    </location>
</feature>
<dbReference type="CDD" id="cd00130">
    <property type="entry name" value="PAS"/>
    <property type="match status" value="1"/>
</dbReference>
<proteinExistence type="predicted"/>
<dbReference type="AlphaFoldDB" id="A0A8J6Y8S6"/>
<dbReference type="Proteomes" id="UP000598633">
    <property type="component" value="Unassembled WGS sequence"/>
</dbReference>
<dbReference type="InterPro" id="IPR001387">
    <property type="entry name" value="Cro/C1-type_HTH"/>
</dbReference>
<gene>
    <name evidence="2" type="ORF">IFJ97_04420</name>
</gene>
<dbReference type="PROSITE" id="PS50112">
    <property type="entry name" value="PAS"/>
    <property type="match status" value="1"/>
</dbReference>
<dbReference type="InterPro" id="IPR000014">
    <property type="entry name" value="PAS"/>
</dbReference>
<comment type="caution">
    <text evidence="2">The sequence shown here is derived from an EMBL/GenBank/DDBJ whole genome shotgun (WGS) entry which is preliminary data.</text>
</comment>
<dbReference type="GO" id="GO:0043565">
    <property type="term" value="F:sequence-specific DNA binding"/>
    <property type="evidence" value="ECO:0007669"/>
    <property type="project" value="InterPro"/>
</dbReference>